<dbReference type="RefSeq" id="WP_296945882.1">
    <property type="nucleotide sequence ID" value="NZ_LT599021.1"/>
</dbReference>
<reference evidence="2" key="1">
    <citation type="submission" date="2016-04" db="EMBL/GenBank/DDBJ databases">
        <authorList>
            <person name="Evans L.H."/>
            <person name="Alamgir A."/>
            <person name="Owens N."/>
            <person name="Weber N.D."/>
            <person name="Virtaneva K."/>
            <person name="Barbian K."/>
            <person name="Babar A."/>
            <person name="Rosenke K."/>
        </authorList>
    </citation>
    <scope>NUCLEOTIDE SEQUENCE</scope>
    <source>
        <strain evidence="2">86-2</strain>
    </source>
</reference>
<feature type="region of interest" description="Disordered" evidence="1">
    <location>
        <begin position="110"/>
        <end position="133"/>
    </location>
</feature>
<dbReference type="EMBL" id="FLUL01000001">
    <property type="protein sequence ID" value="SBV90653.1"/>
    <property type="molecule type" value="Genomic_DNA"/>
</dbReference>
<dbReference type="AlphaFoldDB" id="A0A212ITZ3"/>
<protein>
    <recommendedName>
        <fullName evidence="3">Secretin/TonB short N-terminal domain-containing protein</fullName>
    </recommendedName>
</protein>
<proteinExistence type="predicted"/>
<evidence type="ECO:0008006" key="3">
    <source>
        <dbReference type="Google" id="ProtNLM"/>
    </source>
</evidence>
<evidence type="ECO:0000256" key="1">
    <source>
        <dbReference type="SAM" id="MobiDB-lite"/>
    </source>
</evidence>
<accession>A0A212ITZ3</accession>
<sequence length="179" mass="20323">MKKIIFISLFILITASLRSQKMVNIKLQNERIGVAMKLITQQTGIEFSYNPKVVDTHKKITINIVNKEVTEAVYILLHDKYFFYIIKGKYVIITSAKATPKGIANYEPTTEDDKNIIDRSSGNSPHSGLSSIGNDKIADERIEKGLPLTINNKKNETIMFKKIAGIFTLYSRRRIVTNN</sequence>
<name>A0A212ITZ3_9BACT</name>
<evidence type="ECO:0000313" key="2">
    <source>
        <dbReference type="EMBL" id="SBV90653.1"/>
    </source>
</evidence>
<feature type="compositionally biased region" description="Low complexity" evidence="1">
    <location>
        <begin position="120"/>
        <end position="131"/>
    </location>
</feature>
<organism evidence="2">
    <name type="scientific">uncultured Dysgonomonas sp</name>
    <dbReference type="NCBI Taxonomy" id="206096"/>
    <lineage>
        <taxon>Bacteria</taxon>
        <taxon>Pseudomonadati</taxon>
        <taxon>Bacteroidota</taxon>
        <taxon>Bacteroidia</taxon>
        <taxon>Bacteroidales</taxon>
        <taxon>Dysgonomonadaceae</taxon>
        <taxon>Dysgonomonas</taxon>
        <taxon>environmental samples</taxon>
    </lineage>
</organism>
<gene>
    <name evidence="2" type="ORF">KL86DYS2_10041</name>
</gene>